<reference evidence="1 2" key="1">
    <citation type="submission" date="2019-02" db="EMBL/GenBank/DDBJ databases">
        <title>Deep-cultivation of Planctomycetes and their phenomic and genomic characterization uncovers novel biology.</title>
        <authorList>
            <person name="Wiegand S."/>
            <person name="Jogler M."/>
            <person name="Boedeker C."/>
            <person name="Pinto D."/>
            <person name="Vollmers J."/>
            <person name="Rivas-Marin E."/>
            <person name="Kohn T."/>
            <person name="Peeters S.H."/>
            <person name="Heuer A."/>
            <person name="Rast P."/>
            <person name="Oberbeckmann S."/>
            <person name="Bunk B."/>
            <person name="Jeske O."/>
            <person name="Meyerdierks A."/>
            <person name="Storesund J.E."/>
            <person name="Kallscheuer N."/>
            <person name="Luecker S."/>
            <person name="Lage O.M."/>
            <person name="Pohl T."/>
            <person name="Merkel B.J."/>
            <person name="Hornburger P."/>
            <person name="Mueller R.-W."/>
            <person name="Bruemmer F."/>
            <person name="Labrenz M."/>
            <person name="Spormann A.M."/>
            <person name="Op den Camp H."/>
            <person name="Overmann J."/>
            <person name="Amann R."/>
            <person name="Jetten M.S.M."/>
            <person name="Mascher T."/>
            <person name="Medema M.H."/>
            <person name="Devos D.P."/>
            <person name="Kaster A.-K."/>
            <person name="Ovreas L."/>
            <person name="Rohde M."/>
            <person name="Galperin M.Y."/>
            <person name="Jogler C."/>
        </authorList>
    </citation>
    <scope>NUCLEOTIDE SEQUENCE [LARGE SCALE GENOMIC DNA]</scope>
    <source>
        <strain evidence="1 2">ElP</strain>
    </source>
</reference>
<dbReference type="AlphaFoldDB" id="A0A518H3W3"/>
<dbReference type="Proteomes" id="UP000317835">
    <property type="component" value="Chromosome"/>
</dbReference>
<sequence>MWPDVRVAFGWVHRAAVILRNKKGPDGAGVRCR</sequence>
<name>A0A518H3W3_9BACT</name>
<dbReference type="EMBL" id="CP036426">
    <property type="protein sequence ID" value="QDV35502.1"/>
    <property type="molecule type" value="Genomic_DNA"/>
</dbReference>
<evidence type="ECO:0000313" key="1">
    <source>
        <dbReference type="EMBL" id="QDV35502.1"/>
    </source>
</evidence>
<dbReference type="KEGG" id="tpla:ElP_34050"/>
<evidence type="ECO:0000313" key="2">
    <source>
        <dbReference type="Proteomes" id="UP000317835"/>
    </source>
</evidence>
<protein>
    <submittedName>
        <fullName evidence="1">Uncharacterized protein</fullName>
    </submittedName>
</protein>
<gene>
    <name evidence="1" type="ORF">ElP_34050</name>
</gene>
<accession>A0A518H3W3</accession>
<keyword evidence="2" id="KW-1185">Reference proteome</keyword>
<proteinExistence type="predicted"/>
<organism evidence="1 2">
    <name type="scientific">Tautonia plasticadhaerens</name>
    <dbReference type="NCBI Taxonomy" id="2527974"/>
    <lineage>
        <taxon>Bacteria</taxon>
        <taxon>Pseudomonadati</taxon>
        <taxon>Planctomycetota</taxon>
        <taxon>Planctomycetia</taxon>
        <taxon>Isosphaerales</taxon>
        <taxon>Isosphaeraceae</taxon>
        <taxon>Tautonia</taxon>
    </lineage>
</organism>